<organism evidence="2 3">
    <name type="scientific">Vitis vinifera</name>
    <name type="common">Grape</name>
    <dbReference type="NCBI Taxonomy" id="29760"/>
    <lineage>
        <taxon>Eukaryota</taxon>
        <taxon>Viridiplantae</taxon>
        <taxon>Streptophyta</taxon>
        <taxon>Embryophyta</taxon>
        <taxon>Tracheophyta</taxon>
        <taxon>Spermatophyta</taxon>
        <taxon>Magnoliopsida</taxon>
        <taxon>eudicotyledons</taxon>
        <taxon>Gunneridae</taxon>
        <taxon>Pentapetalae</taxon>
        <taxon>rosids</taxon>
        <taxon>Vitales</taxon>
        <taxon>Vitaceae</taxon>
        <taxon>Viteae</taxon>
        <taxon>Vitis</taxon>
    </lineage>
</organism>
<evidence type="ECO:0000313" key="3">
    <source>
        <dbReference type="Proteomes" id="UP000288805"/>
    </source>
</evidence>
<comment type="caution">
    <text evidence="2">The sequence shown here is derived from an EMBL/GenBank/DDBJ whole genome shotgun (WGS) entry which is preliminary data.</text>
</comment>
<dbReference type="EMBL" id="QGNW01000441">
    <property type="protein sequence ID" value="RVW71305.1"/>
    <property type="molecule type" value="Genomic_DNA"/>
</dbReference>
<keyword evidence="1" id="KW-0175">Coiled coil</keyword>
<accession>A0A438GGI3</accession>
<reference evidence="2 3" key="1">
    <citation type="journal article" date="2018" name="PLoS Genet.">
        <title>Population sequencing reveals clonal diversity and ancestral inbreeding in the grapevine cultivar Chardonnay.</title>
        <authorList>
            <person name="Roach M.J."/>
            <person name="Johnson D.L."/>
            <person name="Bohlmann J."/>
            <person name="van Vuuren H.J."/>
            <person name="Jones S.J."/>
            <person name="Pretorius I.S."/>
            <person name="Schmidt S.A."/>
            <person name="Borneman A.R."/>
        </authorList>
    </citation>
    <scope>NUCLEOTIDE SEQUENCE [LARGE SCALE GENOMIC DNA]</scope>
    <source>
        <strain evidence="3">cv. Chardonnay</strain>
        <tissue evidence="2">Leaf</tissue>
    </source>
</reference>
<name>A0A438GGI3_VITVI</name>
<dbReference type="Proteomes" id="UP000288805">
    <property type="component" value="Unassembled WGS sequence"/>
</dbReference>
<evidence type="ECO:0000313" key="2">
    <source>
        <dbReference type="EMBL" id="RVW71305.1"/>
    </source>
</evidence>
<sequence>MEWVEKESFDRLNKLFVISACEYHHQTLLTNHNLLLVVWEPQPYVFPILPRIAPKVLVFGKHPVLRTFLSTRKLGRQMRKARTRPEVSHEEPVLDAPMTQTPIVHTPGDDINDKDAPISSPSWEETAALLRQVPCLTTPEPPATSINAFFMLTRGGCYSQLDAAARLTLQMIGGAAQIAIADASMLLKEAEEGKKTTKVEMCRMKEEKDITEAKCKEAGYERNQLRNEVDELQVASTTQKKELEEL</sequence>
<protein>
    <submittedName>
        <fullName evidence="2">Uncharacterized protein</fullName>
    </submittedName>
</protein>
<proteinExistence type="predicted"/>
<dbReference type="AlphaFoldDB" id="A0A438GGI3"/>
<evidence type="ECO:0000256" key="1">
    <source>
        <dbReference type="SAM" id="Coils"/>
    </source>
</evidence>
<gene>
    <name evidence="2" type="ORF">CK203_060112</name>
</gene>
<feature type="coiled-coil region" evidence="1">
    <location>
        <begin position="215"/>
        <end position="242"/>
    </location>
</feature>